<proteinExistence type="inferred from homology"/>
<comment type="similarity">
    <text evidence="3">Belongs to the HARBI1 family.</text>
</comment>
<keyword evidence="4" id="KW-0540">Nuclease</keyword>
<sequence length="240" mass="26919">MSCYGVLRAFLEKGFRNCHGAVDCTQIYVDKPANEPSKNYFDRKICFSVIAQVVVDLDLCVLDVFVRYPWSCHDIKVIQLSSLSGCVKEGLMFRGLIMTPPGGVRTNRYILDSEDNGHPPFEWVVMPYGGINQHPDEERFDTKHKVARGVVEKAFGRLKGMRRLFLRTHKTKLDTLPQQFMVVCILHNILHDVGIDFDENLLAGSRCAGSSILKRHKSSSDIITMDGGSAPASPLVMAMK</sequence>
<evidence type="ECO:0000256" key="4">
    <source>
        <dbReference type="ARBA" id="ARBA00022722"/>
    </source>
</evidence>
<dbReference type="GO" id="GO:0004518">
    <property type="term" value="F:nuclease activity"/>
    <property type="evidence" value="ECO:0007669"/>
    <property type="project" value="UniProtKB-KW"/>
</dbReference>
<dbReference type="PANTHER" id="PTHR22930">
    <property type="match status" value="1"/>
</dbReference>
<comment type="caution">
    <text evidence="9">The sequence shown here is derived from an EMBL/GenBank/DDBJ whole genome shotgun (WGS) entry which is preliminary data.</text>
</comment>
<keyword evidence="10" id="KW-1185">Reference proteome</keyword>
<dbReference type="AlphaFoldDB" id="A0A388MEV8"/>
<dbReference type="GO" id="GO:0005634">
    <property type="term" value="C:nucleus"/>
    <property type="evidence" value="ECO:0007669"/>
    <property type="project" value="UniProtKB-SubCell"/>
</dbReference>
<gene>
    <name evidence="9" type="ORF">CBR_g58153</name>
</gene>
<dbReference type="OrthoDB" id="7761730at2759"/>
<evidence type="ECO:0000256" key="3">
    <source>
        <dbReference type="ARBA" id="ARBA00006958"/>
    </source>
</evidence>
<accession>A0A388MEV8</accession>
<keyword evidence="7" id="KW-0539">Nucleus</keyword>
<comment type="subcellular location">
    <subcellularLocation>
        <location evidence="2">Nucleus</location>
    </subcellularLocation>
</comment>
<dbReference type="InterPro" id="IPR045249">
    <property type="entry name" value="HARBI1-like"/>
</dbReference>
<evidence type="ECO:0000256" key="5">
    <source>
        <dbReference type="ARBA" id="ARBA00022723"/>
    </source>
</evidence>
<keyword evidence="6" id="KW-0378">Hydrolase</keyword>
<dbReference type="Gramene" id="GBG93015">
    <property type="protein sequence ID" value="GBG93015"/>
    <property type="gene ID" value="CBR_g58153"/>
</dbReference>
<dbReference type="EMBL" id="BFEA01001200">
    <property type="protein sequence ID" value="GBG93015.1"/>
    <property type="molecule type" value="Genomic_DNA"/>
</dbReference>
<dbReference type="Pfam" id="PF13359">
    <property type="entry name" value="DDE_Tnp_4"/>
    <property type="match status" value="1"/>
</dbReference>
<dbReference type="GO" id="GO:0046872">
    <property type="term" value="F:metal ion binding"/>
    <property type="evidence" value="ECO:0007669"/>
    <property type="project" value="UniProtKB-KW"/>
</dbReference>
<evidence type="ECO:0000256" key="6">
    <source>
        <dbReference type="ARBA" id="ARBA00022801"/>
    </source>
</evidence>
<keyword evidence="5" id="KW-0479">Metal-binding</keyword>
<evidence type="ECO:0000256" key="2">
    <source>
        <dbReference type="ARBA" id="ARBA00004123"/>
    </source>
</evidence>
<evidence type="ECO:0000313" key="9">
    <source>
        <dbReference type="EMBL" id="GBG93015.1"/>
    </source>
</evidence>
<evidence type="ECO:0000256" key="7">
    <source>
        <dbReference type="ARBA" id="ARBA00023242"/>
    </source>
</evidence>
<dbReference type="PANTHER" id="PTHR22930:SF85">
    <property type="entry name" value="GH03217P-RELATED"/>
    <property type="match status" value="1"/>
</dbReference>
<dbReference type="Proteomes" id="UP000265515">
    <property type="component" value="Unassembled WGS sequence"/>
</dbReference>
<organism evidence="9 10">
    <name type="scientific">Chara braunii</name>
    <name type="common">Braun's stonewort</name>
    <dbReference type="NCBI Taxonomy" id="69332"/>
    <lineage>
        <taxon>Eukaryota</taxon>
        <taxon>Viridiplantae</taxon>
        <taxon>Streptophyta</taxon>
        <taxon>Charophyceae</taxon>
        <taxon>Charales</taxon>
        <taxon>Characeae</taxon>
        <taxon>Chara</taxon>
    </lineage>
</organism>
<protein>
    <recommendedName>
        <fullName evidence="8">DDE Tnp4 domain-containing protein</fullName>
    </recommendedName>
</protein>
<dbReference type="GO" id="GO:0016787">
    <property type="term" value="F:hydrolase activity"/>
    <property type="evidence" value="ECO:0007669"/>
    <property type="project" value="UniProtKB-KW"/>
</dbReference>
<comment type="cofactor">
    <cofactor evidence="1">
        <name>a divalent metal cation</name>
        <dbReference type="ChEBI" id="CHEBI:60240"/>
    </cofactor>
</comment>
<name>A0A388MEV8_CHABU</name>
<evidence type="ECO:0000256" key="1">
    <source>
        <dbReference type="ARBA" id="ARBA00001968"/>
    </source>
</evidence>
<dbReference type="InterPro" id="IPR027806">
    <property type="entry name" value="HARBI1_dom"/>
</dbReference>
<evidence type="ECO:0000259" key="8">
    <source>
        <dbReference type="Pfam" id="PF13359"/>
    </source>
</evidence>
<feature type="domain" description="DDE Tnp4" evidence="8">
    <location>
        <begin position="22"/>
        <end position="188"/>
    </location>
</feature>
<reference evidence="9 10" key="1">
    <citation type="journal article" date="2018" name="Cell">
        <title>The Chara Genome: Secondary Complexity and Implications for Plant Terrestrialization.</title>
        <authorList>
            <person name="Nishiyama T."/>
            <person name="Sakayama H."/>
            <person name="Vries J.D."/>
            <person name="Buschmann H."/>
            <person name="Saint-Marcoux D."/>
            <person name="Ullrich K.K."/>
            <person name="Haas F.B."/>
            <person name="Vanderstraeten L."/>
            <person name="Becker D."/>
            <person name="Lang D."/>
            <person name="Vosolsobe S."/>
            <person name="Rombauts S."/>
            <person name="Wilhelmsson P.K.I."/>
            <person name="Janitza P."/>
            <person name="Kern R."/>
            <person name="Heyl A."/>
            <person name="Rumpler F."/>
            <person name="Villalobos L.I.A.C."/>
            <person name="Clay J.M."/>
            <person name="Skokan R."/>
            <person name="Toyoda A."/>
            <person name="Suzuki Y."/>
            <person name="Kagoshima H."/>
            <person name="Schijlen E."/>
            <person name="Tajeshwar N."/>
            <person name="Catarino B."/>
            <person name="Hetherington A.J."/>
            <person name="Saltykova A."/>
            <person name="Bonnot C."/>
            <person name="Breuninger H."/>
            <person name="Symeonidi A."/>
            <person name="Radhakrishnan G.V."/>
            <person name="Van Nieuwerburgh F."/>
            <person name="Deforce D."/>
            <person name="Chang C."/>
            <person name="Karol K.G."/>
            <person name="Hedrich R."/>
            <person name="Ulvskov P."/>
            <person name="Glockner G."/>
            <person name="Delwiche C.F."/>
            <person name="Petrasek J."/>
            <person name="Van de Peer Y."/>
            <person name="Friml J."/>
            <person name="Beilby M."/>
            <person name="Dolan L."/>
            <person name="Kohara Y."/>
            <person name="Sugano S."/>
            <person name="Fujiyama A."/>
            <person name="Delaux P.-M."/>
            <person name="Quint M."/>
            <person name="TheiBen G."/>
            <person name="Hagemann M."/>
            <person name="Harholt J."/>
            <person name="Dunand C."/>
            <person name="Zachgo S."/>
            <person name="Langdale J."/>
            <person name="Maumus F."/>
            <person name="Straeten D.V.D."/>
            <person name="Gould S.B."/>
            <person name="Rensing S.A."/>
        </authorList>
    </citation>
    <scope>NUCLEOTIDE SEQUENCE [LARGE SCALE GENOMIC DNA]</scope>
    <source>
        <strain evidence="9 10">S276</strain>
    </source>
</reference>
<evidence type="ECO:0000313" key="10">
    <source>
        <dbReference type="Proteomes" id="UP000265515"/>
    </source>
</evidence>